<reference evidence="3 4" key="1">
    <citation type="submission" date="2019-03" db="EMBL/GenBank/DDBJ databases">
        <title>Genomic Encyclopedia of Type Strains, Phase IV (KMG-IV): sequencing the most valuable type-strain genomes for metagenomic binning, comparative biology and taxonomic classification.</title>
        <authorList>
            <person name="Goeker M."/>
        </authorList>
    </citation>
    <scope>NUCLEOTIDE SEQUENCE [LARGE SCALE GENOMIC DNA]</scope>
    <source>
        <strain evidence="3 4">DSM 25059</strain>
    </source>
</reference>
<dbReference type="AlphaFoldDB" id="A0A4R6FXX9"/>
<gene>
    <name evidence="3" type="ORF">EV664_101231</name>
</gene>
<evidence type="ECO:0000313" key="3">
    <source>
        <dbReference type="EMBL" id="TDN86657.1"/>
    </source>
</evidence>
<evidence type="ECO:0000259" key="2">
    <source>
        <dbReference type="Pfam" id="PF07811"/>
    </source>
</evidence>
<keyword evidence="1" id="KW-1133">Transmembrane helix</keyword>
<comment type="caution">
    <text evidence="3">The sequence shown here is derived from an EMBL/GenBank/DDBJ whole genome shotgun (WGS) entry which is preliminary data.</text>
</comment>
<dbReference type="Pfam" id="PF07811">
    <property type="entry name" value="TadE"/>
    <property type="match status" value="1"/>
</dbReference>
<evidence type="ECO:0000256" key="1">
    <source>
        <dbReference type="SAM" id="Phobius"/>
    </source>
</evidence>
<keyword evidence="1" id="KW-0812">Transmembrane</keyword>
<keyword evidence="1" id="KW-0472">Membrane</keyword>
<feature type="transmembrane region" description="Helical" evidence="1">
    <location>
        <begin position="12"/>
        <end position="33"/>
    </location>
</feature>
<accession>A0A4R6FXX9</accession>
<organism evidence="3 4">
    <name type="scientific">Stakelama pacifica</name>
    <dbReference type="NCBI Taxonomy" id="517720"/>
    <lineage>
        <taxon>Bacteria</taxon>
        <taxon>Pseudomonadati</taxon>
        <taxon>Pseudomonadota</taxon>
        <taxon>Alphaproteobacteria</taxon>
        <taxon>Sphingomonadales</taxon>
        <taxon>Sphingomonadaceae</taxon>
        <taxon>Stakelama</taxon>
    </lineage>
</organism>
<sequence length="168" mass="17746">MTIAMLIKDRKGVAAVEFALFTALFFAIILAALDFGSFFIQRSRAGEAISAASISAFDHRDSVPFATLPELVRQYGRFPAGSGLVVDIRCNGTSGCANGEARQCACLGTNGFQVANSCGSPCSGTGMTTGSTAGYYLTIESRSAFRPVLMPRSLLPDTISEKATVRLQ</sequence>
<evidence type="ECO:0000313" key="4">
    <source>
        <dbReference type="Proteomes" id="UP000295493"/>
    </source>
</evidence>
<dbReference type="Proteomes" id="UP000295493">
    <property type="component" value="Unassembled WGS sequence"/>
</dbReference>
<dbReference type="EMBL" id="SNWD01000001">
    <property type="protein sequence ID" value="TDN86657.1"/>
    <property type="molecule type" value="Genomic_DNA"/>
</dbReference>
<feature type="domain" description="TadE-like" evidence="2">
    <location>
        <begin position="12"/>
        <end position="52"/>
    </location>
</feature>
<keyword evidence="4" id="KW-1185">Reference proteome</keyword>
<dbReference type="OrthoDB" id="7427484at2"/>
<dbReference type="InterPro" id="IPR012495">
    <property type="entry name" value="TadE-like_dom"/>
</dbReference>
<proteinExistence type="predicted"/>
<protein>
    <submittedName>
        <fullName evidence="3">TadE-like protein</fullName>
    </submittedName>
</protein>
<name>A0A4R6FXX9_9SPHN</name>